<dbReference type="InterPro" id="IPR054284">
    <property type="entry name" value="DUF7019"/>
</dbReference>
<accession>A0A1I5ZDK1</accession>
<proteinExistence type="predicted"/>
<dbReference type="Proteomes" id="UP000198727">
    <property type="component" value="Unassembled WGS sequence"/>
</dbReference>
<dbReference type="EMBL" id="FOWW01000009">
    <property type="protein sequence ID" value="SFQ54514.1"/>
    <property type="molecule type" value="Genomic_DNA"/>
</dbReference>
<name>A0A1I5ZDK1_9PSEU</name>
<gene>
    <name evidence="1" type="ORF">SAMN05421810_10974</name>
</gene>
<reference evidence="2" key="1">
    <citation type="submission" date="2016-10" db="EMBL/GenBank/DDBJ databases">
        <authorList>
            <person name="Varghese N."/>
            <person name="Submissions S."/>
        </authorList>
    </citation>
    <scope>NUCLEOTIDE SEQUENCE [LARGE SCALE GENOMIC DNA]</scope>
    <source>
        <strain evidence="2">CGMCC 4.5579</strain>
    </source>
</reference>
<keyword evidence="2" id="KW-1185">Reference proteome</keyword>
<protein>
    <submittedName>
        <fullName evidence="1">Uncharacterized protein</fullName>
    </submittedName>
</protein>
<organism evidence="1 2">
    <name type="scientific">Amycolatopsis arida</name>
    <dbReference type="NCBI Taxonomy" id="587909"/>
    <lineage>
        <taxon>Bacteria</taxon>
        <taxon>Bacillati</taxon>
        <taxon>Actinomycetota</taxon>
        <taxon>Actinomycetes</taxon>
        <taxon>Pseudonocardiales</taxon>
        <taxon>Pseudonocardiaceae</taxon>
        <taxon>Amycolatopsis</taxon>
    </lineage>
</organism>
<dbReference type="AlphaFoldDB" id="A0A1I5ZDK1"/>
<evidence type="ECO:0000313" key="1">
    <source>
        <dbReference type="EMBL" id="SFQ54514.1"/>
    </source>
</evidence>
<dbReference type="Pfam" id="PF22880">
    <property type="entry name" value="DUF7019"/>
    <property type="match status" value="1"/>
</dbReference>
<evidence type="ECO:0000313" key="2">
    <source>
        <dbReference type="Proteomes" id="UP000198727"/>
    </source>
</evidence>
<dbReference type="NCBIfam" id="NF040893">
    <property type="entry name" value="SAVMC3_10250"/>
    <property type="match status" value="1"/>
</dbReference>
<sequence>MWLRIVTGRLTICAMREIVYVSERKLEWEFSDASWRLGRRPGVEASAGLPGTGMKVSMPPASSAEPLTSTELAFKLERVIRYLKRTHRPQPFTTPSLRVNQWITFDLNMKYGTAHEDTARYGTPDDVALFGGTAPTVPGSDNRPVELLLCGSVHHLRSQIASHGRMGSDTTWLYELTKELNRREQTGLHVIPEFLTEIVPRNLSVLAPDHVAHEVFGGLMRSTHPRPDYGRLRGHARVLMDIDAPSWITRLVLATPLYIERPPPRLSSRWRRRHTLDGKP</sequence>